<dbReference type="Pfam" id="PF00440">
    <property type="entry name" value="TetR_N"/>
    <property type="match status" value="1"/>
</dbReference>
<evidence type="ECO:0000313" key="4">
    <source>
        <dbReference type="EMBL" id="NML74491.1"/>
    </source>
</evidence>
<dbReference type="PANTHER" id="PTHR30055:SF148">
    <property type="entry name" value="TETR-FAMILY TRANSCRIPTIONAL REGULATOR"/>
    <property type="match status" value="1"/>
</dbReference>
<dbReference type="SUPFAM" id="SSF46689">
    <property type="entry name" value="Homeodomain-like"/>
    <property type="match status" value="1"/>
</dbReference>
<dbReference type="PANTHER" id="PTHR30055">
    <property type="entry name" value="HTH-TYPE TRANSCRIPTIONAL REGULATOR RUTR"/>
    <property type="match status" value="1"/>
</dbReference>
<dbReference type="GO" id="GO:0003700">
    <property type="term" value="F:DNA-binding transcription factor activity"/>
    <property type="evidence" value="ECO:0007669"/>
    <property type="project" value="TreeGrafter"/>
</dbReference>
<name>A0A7Y0FW52_9HYPH</name>
<dbReference type="InterPro" id="IPR041479">
    <property type="entry name" value="TetR_CgmR_C"/>
</dbReference>
<feature type="DNA-binding region" description="H-T-H motif" evidence="2">
    <location>
        <begin position="35"/>
        <end position="54"/>
    </location>
</feature>
<dbReference type="Gene3D" id="1.10.357.10">
    <property type="entry name" value="Tetracycline Repressor, domain 2"/>
    <property type="match status" value="1"/>
</dbReference>
<proteinExistence type="predicted"/>
<dbReference type="SUPFAM" id="SSF48498">
    <property type="entry name" value="Tetracyclin repressor-like, C-terminal domain"/>
    <property type="match status" value="1"/>
</dbReference>
<accession>A0A7Y0FW52</accession>
<reference evidence="4 5" key="1">
    <citation type="submission" date="2020-04" db="EMBL/GenBank/DDBJ databases">
        <title>Rhizobium sp. S-51 isolated from soil.</title>
        <authorList>
            <person name="Dahal R.H."/>
        </authorList>
    </citation>
    <scope>NUCLEOTIDE SEQUENCE [LARGE SCALE GENOMIC DNA]</scope>
    <source>
        <strain evidence="4 5">S-51</strain>
    </source>
</reference>
<comment type="caution">
    <text evidence="4">The sequence shown here is derived from an EMBL/GenBank/DDBJ whole genome shotgun (WGS) entry which is preliminary data.</text>
</comment>
<keyword evidence="5" id="KW-1185">Reference proteome</keyword>
<organism evidence="4 5">
    <name type="scientific">Rhizobium terricola</name>
    <dbReference type="NCBI Taxonomy" id="2728849"/>
    <lineage>
        <taxon>Bacteria</taxon>
        <taxon>Pseudomonadati</taxon>
        <taxon>Pseudomonadota</taxon>
        <taxon>Alphaproteobacteria</taxon>
        <taxon>Hyphomicrobiales</taxon>
        <taxon>Rhizobiaceae</taxon>
        <taxon>Rhizobium/Agrobacterium group</taxon>
        <taxon>Rhizobium</taxon>
    </lineage>
</organism>
<dbReference type="EMBL" id="JABBGK010000002">
    <property type="protein sequence ID" value="NML74491.1"/>
    <property type="molecule type" value="Genomic_DNA"/>
</dbReference>
<dbReference type="InterPro" id="IPR001647">
    <property type="entry name" value="HTH_TetR"/>
</dbReference>
<dbReference type="Pfam" id="PF17937">
    <property type="entry name" value="TetR_C_28"/>
    <property type="match status" value="1"/>
</dbReference>
<evidence type="ECO:0000256" key="1">
    <source>
        <dbReference type="ARBA" id="ARBA00023125"/>
    </source>
</evidence>
<dbReference type="Proteomes" id="UP000541470">
    <property type="component" value="Unassembled WGS sequence"/>
</dbReference>
<dbReference type="PROSITE" id="PS50977">
    <property type="entry name" value="HTH_TETR_2"/>
    <property type="match status" value="1"/>
</dbReference>
<evidence type="ECO:0000313" key="5">
    <source>
        <dbReference type="Proteomes" id="UP000541470"/>
    </source>
</evidence>
<keyword evidence="1 2" id="KW-0238">DNA-binding</keyword>
<dbReference type="PRINTS" id="PR00455">
    <property type="entry name" value="HTHTETR"/>
</dbReference>
<feature type="domain" description="HTH tetR-type" evidence="3">
    <location>
        <begin position="12"/>
        <end position="72"/>
    </location>
</feature>
<evidence type="ECO:0000256" key="2">
    <source>
        <dbReference type="PROSITE-ProRule" id="PRU00335"/>
    </source>
</evidence>
<dbReference type="InterPro" id="IPR036271">
    <property type="entry name" value="Tet_transcr_reg_TetR-rel_C_sf"/>
</dbReference>
<gene>
    <name evidence="4" type="ORF">HHL25_10195</name>
</gene>
<dbReference type="InterPro" id="IPR009057">
    <property type="entry name" value="Homeodomain-like_sf"/>
</dbReference>
<dbReference type="RefSeq" id="WP_169589940.1">
    <property type="nucleotide sequence ID" value="NZ_JABBGK010000002.1"/>
</dbReference>
<evidence type="ECO:0000259" key="3">
    <source>
        <dbReference type="PROSITE" id="PS50977"/>
    </source>
</evidence>
<dbReference type="InterPro" id="IPR050109">
    <property type="entry name" value="HTH-type_TetR-like_transc_reg"/>
</dbReference>
<dbReference type="AlphaFoldDB" id="A0A7Y0FW52"/>
<protein>
    <submittedName>
        <fullName evidence="4">TetR/AcrR family transcriptional regulator</fullName>
    </submittedName>
</protein>
<sequence>MATAHHRKKEPDKVRRSLIERTAKLALDQGPAAITIQAVAEAAGVTKGGLLHHFSSKQALIEAVFDDLLKQFSDEIDRFMADDPEPIGRFTRAYVRAAFADHKLGTRSPWAALSATTIFDPAMRKQWSNWLDARLEVHSATDNSPRLEIVRLAADGVWMADLMGQGRPVTRDLSHLEPQLLALASEK</sequence>
<dbReference type="GO" id="GO:0000976">
    <property type="term" value="F:transcription cis-regulatory region binding"/>
    <property type="evidence" value="ECO:0007669"/>
    <property type="project" value="TreeGrafter"/>
</dbReference>